<gene>
    <name evidence="2" type="ORF">SAMN05421545_0865</name>
</gene>
<sequence length="500" mass="55405">MKITKIVSASLALMLGWGGTAFAQDEVDALRYTRYGLTGSARIQGIGGAQTALGADVSTMASNPAGLGMFRRSEFSITPGLGFSTSTGRVGGISTNDERNNVAVPHIGFVFADRQSDENSDWRGATFGISFSRLNNFNNRTSYRNTAGGQDPTIVEYFTELANLRGRTQTDLDNEFNNGYTSMEGLAYGTFLFDFDEDGFAIPTDRIGNVNQSEEIIRRGSQNQIDIAGGTSYRDKMYLGASLGVITSDFRQERIFRETEEDASTDFTSLELRDEYRTRGTGVNLKLGIIVRPSDVIRLGASIQTPTLYNFNETYQRSMYSQFLPGENYSAVELPGEFSYKLTTPFRASGGVAFFIQKYGFIAADIEYVDYANARFSESDDFGGNSTYFNSVNDRISGTYQSALNFRLGAEARYEVFRFRAGYAITGDPYRNADFDGKINTFTLGTGIRLNRYYADVAFTSSTANSLYSPYNFNDPSVFVPVVDIEDKLNTVMLTFGYNF</sequence>
<dbReference type="OrthoDB" id="9765571at2"/>
<dbReference type="AlphaFoldDB" id="A0A1N6UGX0"/>
<feature type="chain" id="PRO_5012771691" description="Outer membrane protein transport protein (OMPP1/FadL/TodX)" evidence="1">
    <location>
        <begin position="24"/>
        <end position="500"/>
    </location>
</feature>
<name>A0A1N6UGX0_9BACT</name>
<protein>
    <recommendedName>
        <fullName evidence="4">Outer membrane protein transport protein (OMPP1/FadL/TodX)</fullName>
    </recommendedName>
</protein>
<reference evidence="3" key="1">
    <citation type="submission" date="2017-01" db="EMBL/GenBank/DDBJ databases">
        <authorList>
            <person name="Varghese N."/>
            <person name="Submissions S."/>
        </authorList>
    </citation>
    <scope>NUCLEOTIDE SEQUENCE [LARGE SCALE GENOMIC DNA]</scope>
    <source>
        <strain evidence="3">DM9</strain>
    </source>
</reference>
<dbReference type="STRING" id="1077936.SAMN05421545_0865"/>
<feature type="signal peptide" evidence="1">
    <location>
        <begin position="1"/>
        <end position="23"/>
    </location>
</feature>
<evidence type="ECO:0008006" key="4">
    <source>
        <dbReference type="Google" id="ProtNLM"/>
    </source>
</evidence>
<dbReference type="Gene3D" id="2.40.160.60">
    <property type="entry name" value="Outer membrane protein transport protein (OMPP1/FadL/TodX)"/>
    <property type="match status" value="1"/>
</dbReference>
<dbReference type="Proteomes" id="UP000185924">
    <property type="component" value="Unassembled WGS sequence"/>
</dbReference>
<keyword evidence="1" id="KW-0732">Signal</keyword>
<dbReference type="EMBL" id="FTNM01000001">
    <property type="protein sequence ID" value="SIQ64566.1"/>
    <property type="molecule type" value="Genomic_DNA"/>
</dbReference>
<keyword evidence="3" id="KW-1185">Reference proteome</keyword>
<accession>A0A1N6UGX0</accession>
<evidence type="ECO:0000313" key="3">
    <source>
        <dbReference type="Proteomes" id="UP000185924"/>
    </source>
</evidence>
<dbReference type="SUPFAM" id="SSF56935">
    <property type="entry name" value="Porins"/>
    <property type="match status" value="1"/>
</dbReference>
<proteinExistence type="predicted"/>
<evidence type="ECO:0000256" key="1">
    <source>
        <dbReference type="SAM" id="SignalP"/>
    </source>
</evidence>
<evidence type="ECO:0000313" key="2">
    <source>
        <dbReference type="EMBL" id="SIQ64566.1"/>
    </source>
</evidence>
<organism evidence="2 3">
    <name type="scientific">Pontibacter lucknowensis</name>
    <dbReference type="NCBI Taxonomy" id="1077936"/>
    <lineage>
        <taxon>Bacteria</taxon>
        <taxon>Pseudomonadati</taxon>
        <taxon>Bacteroidota</taxon>
        <taxon>Cytophagia</taxon>
        <taxon>Cytophagales</taxon>
        <taxon>Hymenobacteraceae</taxon>
        <taxon>Pontibacter</taxon>
    </lineage>
</organism>
<dbReference type="RefSeq" id="WP_076421251.1">
    <property type="nucleotide sequence ID" value="NZ_FTNM01000001.1"/>
</dbReference>